<reference evidence="2" key="1">
    <citation type="journal article" date="2020" name="Stud. Mycol.">
        <title>101 Dothideomycetes genomes: a test case for predicting lifestyles and emergence of pathogens.</title>
        <authorList>
            <person name="Haridas S."/>
            <person name="Albert R."/>
            <person name="Binder M."/>
            <person name="Bloem J."/>
            <person name="Labutti K."/>
            <person name="Salamov A."/>
            <person name="Andreopoulos B."/>
            <person name="Baker S."/>
            <person name="Barry K."/>
            <person name="Bills G."/>
            <person name="Bluhm B."/>
            <person name="Cannon C."/>
            <person name="Castanera R."/>
            <person name="Culley D."/>
            <person name="Daum C."/>
            <person name="Ezra D."/>
            <person name="Gonzalez J."/>
            <person name="Henrissat B."/>
            <person name="Kuo A."/>
            <person name="Liang C."/>
            <person name="Lipzen A."/>
            <person name="Lutzoni F."/>
            <person name="Magnuson J."/>
            <person name="Mondo S."/>
            <person name="Nolan M."/>
            <person name="Ohm R."/>
            <person name="Pangilinan J."/>
            <person name="Park H.-J."/>
            <person name="Ramirez L."/>
            <person name="Alfaro M."/>
            <person name="Sun H."/>
            <person name="Tritt A."/>
            <person name="Yoshinaga Y."/>
            <person name="Zwiers L.-H."/>
            <person name="Turgeon B."/>
            <person name="Goodwin S."/>
            <person name="Spatafora J."/>
            <person name="Crous P."/>
            <person name="Grigoriev I."/>
        </authorList>
    </citation>
    <scope>NUCLEOTIDE SEQUENCE</scope>
    <source>
        <strain evidence="2">CBS 207.26</strain>
    </source>
</reference>
<feature type="signal peptide" evidence="1">
    <location>
        <begin position="1"/>
        <end position="21"/>
    </location>
</feature>
<evidence type="ECO:0000256" key="1">
    <source>
        <dbReference type="SAM" id="SignalP"/>
    </source>
</evidence>
<keyword evidence="1" id="KW-0732">Signal</keyword>
<name>A0A6A6DDQ1_9PEZI</name>
<protein>
    <submittedName>
        <fullName evidence="2">Uncharacterized protein</fullName>
    </submittedName>
</protein>
<accession>A0A6A6DDQ1</accession>
<feature type="chain" id="PRO_5025471158" evidence="1">
    <location>
        <begin position="22"/>
        <end position="149"/>
    </location>
</feature>
<organism evidence="2 3">
    <name type="scientific">Zopfia rhizophila CBS 207.26</name>
    <dbReference type="NCBI Taxonomy" id="1314779"/>
    <lineage>
        <taxon>Eukaryota</taxon>
        <taxon>Fungi</taxon>
        <taxon>Dikarya</taxon>
        <taxon>Ascomycota</taxon>
        <taxon>Pezizomycotina</taxon>
        <taxon>Dothideomycetes</taxon>
        <taxon>Dothideomycetes incertae sedis</taxon>
        <taxon>Zopfiaceae</taxon>
        <taxon>Zopfia</taxon>
    </lineage>
</organism>
<evidence type="ECO:0000313" key="3">
    <source>
        <dbReference type="Proteomes" id="UP000800200"/>
    </source>
</evidence>
<dbReference type="OrthoDB" id="10047078at2759"/>
<keyword evidence="3" id="KW-1185">Reference proteome</keyword>
<proteinExistence type="predicted"/>
<dbReference type="AlphaFoldDB" id="A0A6A6DDQ1"/>
<dbReference type="EMBL" id="ML994707">
    <property type="protein sequence ID" value="KAF2176512.1"/>
    <property type="molecule type" value="Genomic_DNA"/>
</dbReference>
<gene>
    <name evidence="2" type="ORF">K469DRAFT_698420</name>
</gene>
<sequence>MRLPNLFHILLLLAPLSLPIAMQSLFSYRHGRTCVGWWHKNRVSFLNQDVVKVNNACLALLRHADEKCLIFPVLDHALACQATIVDLAPEAAGHVRIRAADFLLDESLVTVARGDVPGTSQNTYDTALRRFYLVFFPAQVNASAMVFGG</sequence>
<dbReference type="Proteomes" id="UP000800200">
    <property type="component" value="Unassembled WGS sequence"/>
</dbReference>
<evidence type="ECO:0000313" key="2">
    <source>
        <dbReference type="EMBL" id="KAF2176512.1"/>
    </source>
</evidence>